<keyword evidence="7" id="KW-1185">Reference proteome</keyword>
<dbReference type="InterPro" id="IPR057670">
    <property type="entry name" value="SH3_retrovirus"/>
</dbReference>
<evidence type="ECO:0000256" key="3">
    <source>
        <dbReference type="SAM" id="MobiDB-lite"/>
    </source>
</evidence>
<dbReference type="Pfam" id="PF14223">
    <property type="entry name" value="Retrotran_gag_2"/>
    <property type="match status" value="1"/>
</dbReference>
<dbReference type="GO" id="GO:0015074">
    <property type="term" value="P:DNA integration"/>
    <property type="evidence" value="ECO:0007669"/>
    <property type="project" value="InterPro"/>
</dbReference>
<organism evidence="6 7">
    <name type="scientific">Lithospermum erythrorhizon</name>
    <name type="common">Purple gromwell</name>
    <name type="synonym">Lithospermum officinale var. erythrorhizon</name>
    <dbReference type="NCBI Taxonomy" id="34254"/>
    <lineage>
        <taxon>Eukaryota</taxon>
        <taxon>Viridiplantae</taxon>
        <taxon>Streptophyta</taxon>
        <taxon>Embryophyta</taxon>
        <taxon>Tracheophyta</taxon>
        <taxon>Spermatophyta</taxon>
        <taxon>Magnoliopsida</taxon>
        <taxon>eudicotyledons</taxon>
        <taxon>Gunneridae</taxon>
        <taxon>Pentapetalae</taxon>
        <taxon>asterids</taxon>
        <taxon>lamiids</taxon>
        <taxon>Boraginales</taxon>
        <taxon>Boraginaceae</taxon>
        <taxon>Boraginoideae</taxon>
        <taxon>Lithospermeae</taxon>
        <taxon>Lithospermum</taxon>
    </lineage>
</organism>
<dbReference type="Gene3D" id="3.30.420.10">
    <property type="entry name" value="Ribonuclease H-like superfamily/Ribonuclease H"/>
    <property type="match status" value="1"/>
</dbReference>
<dbReference type="InterPro" id="IPR039537">
    <property type="entry name" value="Retrotran_Ty1/copia-like"/>
</dbReference>
<dbReference type="Pfam" id="PF25597">
    <property type="entry name" value="SH3_retrovirus"/>
    <property type="match status" value="1"/>
</dbReference>
<accession>A0AAV3R326</accession>
<dbReference type="AlphaFoldDB" id="A0AAV3R326"/>
<evidence type="ECO:0000256" key="1">
    <source>
        <dbReference type="ARBA" id="ARBA00022670"/>
    </source>
</evidence>
<dbReference type="Proteomes" id="UP001454036">
    <property type="component" value="Unassembled WGS sequence"/>
</dbReference>
<evidence type="ECO:0000256" key="2">
    <source>
        <dbReference type="PROSITE-ProRule" id="PRU00047"/>
    </source>
</evidence>
<dbReference type="GO" id="GO:0003676">
    <property type="term" value="F:nucleic acid binding"/>
    <property type="evidence" value="ECO:0007669"/>
    <property type="project" value="InterPro"/>
</dbReference>
<feature type="domain" description="Integrase catalytic" evidence="5">
    <location>
        <begin position="476"/>
        <end position="650"/>
    </location>
</feature>
<dbReference type="InterPro" id="IPR036397">
    <property type="entry name" value="RNaseH_sf"/>
</dbReference>
<dbReference type="EMBL" id="BAABME010007375">
    <property type="protein sequence ID" value="GAA0170740.1"/>
    <property type="molecule type" value="Genomic_DNA"/>
</dbReference>
<feature type="domain" description="CCHC-type" evidence="4">
    <location>
        <begin position="248"/>
        <end position="263"/>
    </location>
</feature>
<dbReference type="GO" id="GO:0006508">
    <property type="term" value="P:proteolysis"/>
    <property type="evidence" value="ECO:0007669"/>
    <property type="project" value="UniProtKB-KW"/>
</dbReference>
<dbReference type="InterPro" id="IPR001878">
    <property type="entry name" value="Znf_CCHC"/>
</dbReference>
<keyword evidence="2" id="KW-0863">Zinc-finger</keyword>
<evidence type="ECO:0000259" key="4">
    <source>
        <dbReference type="PROSITE" id="PS50158"/>
    </source>
</evidence>
<dbReference type="Pfam" id="PF22936">
    <property type="entry name" value="Pol_BBD"/>
    <property type="match status" value="1"/>
</dbReference>
<keyword evidence="2" id="KW-0479">Metal-binding</keyword>
<keyword evidence="2" id="KW-0862">Zinc</keyword>
<evidence type="ECO:0000313" key="6">
    <source>
        <dbReference type="EMBL" id="GAA0170740.1"/>
    </source>
</evidence>
<dbReference type="SUPFAM" id="SSF53098">
    <property type="entry name" value="Ribonuclease H-like"/>
    <property type="match status" value="1"/>
</dbReference>
<comment type="caution">
    <text evidence="6">The sequence shown here is derived from an EMBL/GenBank/DDBJ whole genome shotgun (WGS) entry which is preliminary data.</text>
</comment>
<feature type="compositionally biased region" description="Basic and acidic residues" evidence="3">
    <location>
        <begin position="761"/>
        <end position="775"/>
    </location>
</feature>
<dbReference type="SUPFAM" id="SSF57756">
    <property type="entry name" value="Retrovirus zinc finger-like domains"/>
    <property type="match status" value="1"/>
</dbReference>
<feature type="region of interest" description="Disordered" evidence="3">
    <location>
        <begin position="753"/>
        <end position="792"/>
    </location>
</feature>
<dbReference type="InterPro" id="IPR054722">
    <property type="entry name" value="PolX-like_BBD"/>
</dbReference>
<dbReference type="PROSITE" id="PS50994">
    <property type="entry name" value="INTEGRASE"/>
    <property type="match status" value="1"/>
</dbReference>
<keyword evidence="1" id="KW-0378">Hydrolase</keyword>
<dbReference type="PANTHER" id="PTHR42648">
    <property type="entry name" value="TRANSPOSASE, PUTATIVE-RELATED"/>
    <property type="match status" value="1"/>
</dbReference>
<protein>
    <submittedName>
        <fullName evidence="6">Uncharacterized protein</fullName>
    </submittedName>
</protein>
<dbReference type="InterPro" id="IPR001584">
    <property type="entry name" value="Integrase_cat-core"/>
</dbReference>
<reference evidence="6 7" key="1">
    <citation type="submission" date="2024-01" db="EMBL/GenBank/DDBJ databases">
        <title>The complete chloroplast genome sequence of Lithospermum erythrorhizon: insights into the phylogenetic relationship among Boraginaceae species and the maternal lineages of purple gromwells.</title>
        <authorList>
            <person name="Okada T."/>
            <person name="Watanabe K."/>
        </authorList>
    </citation>
    <scope>NUCLEOTIDE SEQUENCE [LARGE SCALE GENOMIC DNA]</scope>
</reference>
<evidence type="ECO:0000313" key="7">
    <source>
        <dbReference type="Proteomes" id="UP001454036"/>
    </source>
</evidence>
<dbReference type="InterPro" id="IPR036875">
    <property type="entry name" value="Znf_CCHC_sf"/>
</dbReference>
<proteinExistence type="predicted"/>
<dbReference type="Pfam" id="PF13976">
    <property type="entry name" value="gag_pre-integrs"/>
    <property type="match status" value="1"/>
</dbReference>
<dbReference type="InterPro" id="IPR025724">
    <property type="entry name" value="GAG-pre-integrase_dom"/>
</dbReference>
<dbReference type="GO" id="GO:0008270">
    <property type="term" value="F:zinc ion binding"/>
    <property type="evidence" value="ECO:0007669"/>
    <property type="project" value="UniProtKB-KW"/>
</dbReference>
<dbReference type="PANTHER" id="PTHR42648:SF18">
    <property type="entry name" value="RETROTRANSPOSON, UNCLASSIFIED-LIKE PROTEIN"/>
    <property type="match status" value="1"/>
</dbReference>
<evidence type="ECO:0000259" key="5">
    <source>
        <dbReference type="PROSITE" id="PS50994"/>
    </source>
</evidence>
<gene>
    <name evidence="6" type="ORF">LIER_24938</name>
</gene>
<name>A0AAV3R326_LITER</name>
<dbReference type="PROSITE" id="PS50158">
    <property type="entry name" value="ZF_CCHC"/>
    <property type="match status" value="1"/>
</dbReference>
<sequence length="871" mass="100615">MNDDKLTKVPHFDGHYDHWSEVMKNLFKAKGLWGIVEIGYVAPLEGTLLSDNQQALLDNAKIQDHQVKHYLFQALDRHVFEQILDRITSKVVWESLKKKYGGNDKVKKALRNKLMRDFELLEMKKNEIVDDYFRRVTTVCNKLRSNGEEMKESKIVAKILRTLSDKFTYIVVSIEESQDIEELTVDALQGTLALHEQKFNRGNKEKNDQVLQVEDGYAARSSKGRGNYKARGRGIGRLLPFNKASVECYKCHAMGHFQNECPRWEKETHYASIDEEDDLLLMAEIEEESNKQGVWYIDYGCSNHMCRDKKLFVTMDKTFNHTVKLGNNSRMEVVGKGNVKIKVGGENYTISNVYCVSELKSNLFSVGQFQDKGLSVVFKDGICCIYHQLKGEIIRSKMGSNRMFTVRTEVRGKDEEQGECLQAVRSEISMFLHQRYGHLSFKGLKTLQNKGMVRGLPNFKAQEVTCPDCISRKLTRKAIPKTSTWRAEKVLELIHSDICGPIQPTSNSGKKYFLSFIDDFSRKGWIYLLINKSEAWSHFKFFKSMVEKETEELIKCLRTLGEFTSTDFNEYCDEHGIKRQFTTSYTPQQNGVAERRNRTIMNMVRSLLSAKKMSKSMWPEPVLWTVYVLNRCPTLTVKDKTPHEAWCGLKPSVEHLKVWGCVAHVHVPKQNRSKLDNRSKICVFFGINEGTKGYRLVDLETKRIIINRNVIFEEDKAWDWGNDYIDQVNAELEWKDELLDEPVECHVLGENEVEGNNEGHQPIDHSSDTSNHEDQTSSGEENANQGRVHRAPRWMEDYVSGDGLTEEEVNMVLDPHEDPVSFDEAVLEEKWKQAMDIEMKSIVKNNTWTLTKLPHNCKRIGVKWIFKIKEG</sequence>
<keyword evidence="1" id="KW-0645">Protease</keyword>
<dbReference type="GO" id="GO:0008233">
    <property type="term" value="F:peptidase activity"/>
    <property type="evidence" value="ECO:0007669"/>
    <property type="project" value="UniProtKB-KW"/>
</dbReference>
<feature type="compositionally biased region" description="Polar residues" evidence="3">
    <location>
        <begin position="776"/>
        <end position="785"/>
    </location>
</feature>
<dbReference type="InterPro" id="IPR012337">
    <property type="entry name" value="RNaseH-like_sf"/>
</dbReference>